<dbReference type="InterPro" id="IPR047817">
    <property type="entry name" value="ABC2_TM_bact-type"/>
</dbReference>
<dbReference type="PIRSF" id="PIRSF006648">
    <property type="entry name" value="DrrB"/>
    <property type="match status" value="1"/>
</dbReference>
<evidence type="ECO:0000256" key="2">
    <source>
        <dbReference type="ARBA" id="ARBA00007783"/>
    </source>
</evidence>
<keyword evidence="5 8" id="KW-0812">Transmembrane</keyword>
<gene>
    <name evidence="10" type="ORF">A3L04_00080</name>
</gene>
<feature type="domain" description="ABC transmembrane type-2" evidence="9">
    <location>
        <begin position="1"/>
        <end position="222"/>
    </location>
</feature>
<feature type="transmembrane region" description="Helical" evidence="8">
    <location>
        <begin position="201"/>
        <end position="219"/>
    </location>
</feature>
<dbReference type="PRINTS" id="PR00164">
    <property type="entry name" value="ABC2TRNSPORT"/>
</dbReference>
<evidence type="ECO:0000259" key="9">
    <source>
        <dbReference type="PROSITE" id="PS51012"/>
    </source>
</evidence>
<feature type="transmembrane region" description="Helical" evidence="8">
    <location>
        <begin position="107"/>
        <end position="131"/>
    </location>
</feature>
<dbReference type="PROSITE" id="PS51012">
    <property type="entry name" value="ABC_TM2"/>
    <property type="match status" value="1"/>
</dbReference>
<dbReference type="InterPro" id="IPR013525">
    <property type="entry name" value="ABC2_TM"/>
</dbReference>
<evidence type="ECO:0000256" key="8">
    <source>
        <dbReference type="SAM" id="Phobius"/>
    </source>
</evidence>
<evidence type="ECO:0000256" key="7">
    <source>
        <dbReference type="ARBA" id="ARBA00023136"/>
    </source>
</evidence>
<dbReference type="PANTHER" id="PTHR30294">
    <property type="entry name" value="MEMBRANE COMPONENT OF ABC TRANSPORTER YHHJ-RELATED"/>
    <property type="match status" value="1"/>
</dbReference>
<protein>
    <recommendedName>
        <fullName evidence="9">ABC transmembrane type-2 domain-containing protein</fullName>
    </recommendedName>
</protein>
<name>A0A2Z2N243_9EURY</name>
<dbReference type="GO" id="GO:0043190">
    <property type="term" value="C:ATP-binding cassette (ABC) transporter complex"/>
    <property type="evidence" value="ECO:0007669"/>
    <property type="project" value="InterPro"/>
</dbReference>
<dbReference type="InterPro" id="IPR051449">
    <property type="entry name" value="ABC-2_transporter_component"/>
</dbReference>
<reference evidence="10 11" key="1">
    <citation type="submission" date="2016-04" db="EMBL/GenBank/DDBJ databases">
        <title>Complete genome sequence of Thermococcus chitonophagus type strain GC74.</title>
        <authorList>
            <person name="Oger P.M."/>
        </authorList>
    </citation>
    <scope>NUCLEOTIDE SEQUENCE [LARGE SCALE GENOMIC DNA]</scope>
    <source>
        <strain evidence="10 11">GC74</strain>
    </source>
</reference>
<keyword evidence="6 8" id="KW-1133">Transmembrane helix</keyword>
<feature type="transmembrane region" description="Helical" evidence="8">
    <location>
        <begin position="143"/>
        <end position="161"/>
    </location>
</feature>
<evidence type="ECO:0000256" key="5">
    <source>
        <dbReference type="ARBA" id="ARBA00022692"/>
    </source>
</evidence>
<evidence type="ECO:0000256" key="4">
    <source>
        <dbReference type="ARBA" id="ARBA00022475"/>
    </source>
</evidence>
<keyword evidence="7 8" id="KW-0472">Membrane</keyword>
<proteinExistence type="inferred from homology"/>
<keyword evidence="11" id="KW-1185">Reference proteome</keyword>
<dbReference type="AlphaFoldDB" id="A0A2Z2N243"/>
<comment type="subcellular location">
    <subcellularLocation>
        <location evidence="1">Cell membrane</location>
        <topology evidence="1">Multi-pass membrane protein</topology>
    </subcellularLocation>
</comment>
<accession>A0A2Z2N243</accession>
<dbReference type="GO" id="GO:0140359">
    <property type="term" value="F:ABC-type transporter activity"/>
    <property type="evidence" value="ECO:0007669"/>
    <property type="project" value="InterPro"/>
</dbReference>
<evidence type="ECO:0000256" key="1">
    <source>
        <dbReference type="ARBA" id="ARBA00004651"/>
    </source>
</evidence>
<evidence type="ECO:0000313" key="11">
    <source>
        <dbReference type="Proteomes" id="UP000250189"/>
    </source>
</evidence>
<evidence type="ECO:0000256" key="6">
    <source>
        <dbReference type="ARBA" id="ARBA00022989"/>
    </source>
</evidence>
<sequence>MKALREEGFKAPIQVNYIPVYGKNAKFMDTFLPGVMSLAIFLISTVLSLLSFISERNVGTLDRALATPLREEEIVIGYSLASGVIGIVQAVIMLAIAVFGFEVHIEGSLALAFILISLLAVVGVNLGILLSNLAQSEAQAIQFVPMIVVPTFLLSGIFWPIEAIPKYIRPLSYLLPPTYAVKALRSIMIRGWGLSKVLNDVIALLGFGVLFLSLAILNMKRRY</sequence>
<evidence type="ECO:0000256" key="3">
    <source>
        <dbReference type="ARBA" id="ARBA00022448"/>
    </source>
</evidence>
<keyword evidence="4" id="KW-1003">Cell membrane</keyword>
<keyword evidence="3" id="KW-0813">Transport</keyword>
<dbReference type="PANTHER" id="PTHR30294:SF38">
    <property type="entry name" value="TRANSPORT PERMEASE PROTEIN"/>
    <property type="match status" value="1"/>
</dbReference>
<organism evidence="10 11">
    <name type="scientific">Thermococcus chitonophagus</name>
    <dbReference type="NCBI Taxonomy" id="54262"/>
    <lineage>
        <taxon>Archaea</taxon>
        <taxon>Methanobacteriati</taxon>
        <taxon>Methanobacteriota</taxon>
        <taxon>Thermococci</taxon>
        <taxon>Thermococcales</taxon>
        <taxon>Thermococcaceae</taxon>
        <taxon>Thermococcus</taxon>
    </lineage>
</organism>
<dbReference type="InterPro" id="IPR000412">
    <property type="entry name" value="ABC_2_transport"/>
</dbReference>
<dbReference type="Proteomes" id="UP000250189">
    <property type="component" value="Chromosome"/>
</dbReference>
<evidence type="ECO:0000313" key="10">
    <source>
        <dbReference type="EMBL" id="ASJ15584.1"/>
    </source>
</evidence>
<feature type="transmembrane region" description="Helical" evidence="8">
    <location>
        <begin position="31"/>
        <end position="53"/>
    </location>
</feature>
<feature type="transmembrane region" description="Helical" evidence="8">
    <location>
        <begin position="74"/>
        <end position="101"/>
    </location>
</feature>
<dbReference type="Pfam" id="PF01061">
    <property type="entry name" value="ABC2_membrane"/>
    <property type="match status" value="1"/>
</dbReference>
<dbReference type="EMBL" id="CP015193">
    <property type="protein sequence ID" value="ASJ15584.1"/>
    <property type="molecule type" value="Genomic_DNA"/>
</dbReference>
<comment type="similarity">
    <text evidence="2">Belongs to the ABC-2 integral membrane protein family.</text>
</comment>